<dbReference type="Proteomes" id="UP001187531">
    <property type="component" value="Unassembled WGS sequence"/>
</dbReference>
<name>A0AA88L487_ARTSF</name>
<gene>
    <name evidence="10" type="ORF">QYM36_010617</name>
</gene>
<feature type="domain" description="Transglutaminase-like" evidence="9">
    <location>
        <begin position="113"/>
        <end position="206"/>
    </location>
</feature>
<comment type="cofactor">
    <cofactor evidence="1">
        <name>Ca(2+)</name>
        <dbReference type="ChEBI" id="CHEBI:29108"/>
    </cofactor>
</comment>
<feature type="active site" evidence="8">
    <location>
        <position position="121"/>
    </location>
</feature>
<organism evidence="10 11">
    <name type="scientific">Artemia franciscana</name>
    <name type="common">Brine shrimp</name>
    <name type="synonym">Artemia sanfranciscana</name>
    <dbReference type="NCBI Taxonomy" id="6661"/>
    <lineage>
        <taxon>Eukaryota</taxon>
        <taxon>Metazoa</taxon>
        <taxon>Ecdysozoa</taxon>
        <taxon>Arthropoda</taxon>
        <taxon>Crustacea</taxon>
        <taxon>Branchiopoda</taxon>
        <taxon>Anostraca</taxon>
        <taxon>Artemiidae</taxon>
        <taxon>Artemia</taxon>
    </lineage>
</organism>
<reference evidence="10" key="1">
    <citation type="submission" date="2023-07" db="EMBL/GenBank/DDBJ databases">
        <title>Chromosome-level genome assembly of Artemia franciscana.</title>
        <authorList>
            <person name="Jo E."/>
        </authorList>
    </citation>
    <scope>NUCLEOTIDE SEQUENCE</scope>
    <source>
        <tissue evidence="10">Whole body</tissue>
    </source>
</reference>
<evidence type="ECO:0000256" key="6">
    <source>
        <dbReference type="ARBA" id="ARBA00023315"/>
    </source>
</evidence>
<keyword evidence="3" id="KW-0808">Transferase</keyword>
<evidence type="ECO:0000256" key="1">
    <source>
        <dbReference type="ARBA" id="ARBA00001913"/>
    </source>
</evidence>
<dbReference type="InterPro" id="IPR013808">
    <property type="entry name" value="Transglutaminase_AS"/>
</dbReference>
<dbReference type="PANTHER" id="PTHR11590:SF69">
    <property type="entry name" value="RE08173P"/>
    <property type="match status" value="1"/>
</dbReference>
<evidence type="ECO:0000256" key="3">
    <source>
        <dbReference type="ARBA" id="ARBA00022679"/>
    </source>
</evidence>
<evidence type="ECO:0000256" key="2">
    <source>
        <dbReference type="ARBA" id="ARBA00005968"/>
    </source>
</evidence>
<accession>A0AA88L487</accession>
<keyword evidence="6" id="KW-0012">Acyltransferase</keyword>
<evidence type="ECO:0000256" key="4">
    <source>
        <dbReference type="ARBA" id="ARBA00022723"/>
    </source>
</evidence>
<evidence type="ECO:0000256" key="7">
    <source>
        <dbReference type="ARBA" id="ARBA00024222"/>
    </source>
</evidence>
<protein>
    <recommendedName>
        <fullName evidence="7">protein-glutamine gamma-glutamyltransferase</fullName>
        <ecNumber evidence="7">2.3.2.13</ecNumber>
    </recommendedName>
</protein>
<dbReference type="AlphaFoldDB" id="A0AA88L487"/>
<dbReference type="Gene3D" id="3.90.260.10">
    <property type="entry name" value="Transglutaminase-like"/>
    <property type="match status" value="1"/>
</dbReference>
<dbReference type="InterPro" id="IPR023608">
    <property type="entry name" value="Transglutaminase_animal"/>
</dbReference>
<dbReference type="EC" id="2.3.2.13" evidence="7"/>
<comment type="caution">
    <text evidence="10">The sequence shown here is derived from an EMBL/GenBank/DDBJ whole genome shotgun (WGS) entry which is preliminary data.</text>
</comment>
<dbReference type="GO" id="GO:0003810">
    <property type="term" value="F:protein-glutamine gamma-glutamyltransferase activity"/>
    <property type="evidence" value="ECO:0007669"/>
    <property type="project" value="UniProtKB-EC"/>
</dbReference>
<evidence type="ECO:0000259" key="9">
    <source>
        <dbReference type="SMART" id="SM00460"/>
    </source>
</evidence>
<dbReference type="PIRSF" id="PIRSF000459">
    <property type="entry name" value="TGM_EBP42"/>
    <property type="match status" value="1"/>
</dbReference>
<dbReference type="InterPro" id="IPR036238">
    <property type="entry name" value="Transglutaminase_C_sf"/>
</dbReference>
<dbReference type="InterPro" id="IPR038765">
    <property type="entry name" value="Papain-like_cys_pep_sf"/>
</dbReference>
<feature type="non-terminal residue" evidence="10">
    <location>
        <position position="1"/>
    </location>
</feature>
<keyword evidence="4" id="KW-0479">Metal-binding</keyword>
<evidence type="ECO:0000313" key="11">
    <source>
        <dbReference type="Proteomes" id="UP001187531"/>
    </source>
</evidence>
<feature type="active site" evidence="8">
    <location>
        <position position="180"/>
    </location>
</feature>
<dbReference type="PANTHER" id="PTHR11590">
    <property type="entry name" value="PROTEIN-GLUTAMINE GAMMA-GLUTAMYLTRANSFERASE"/>
    <property type="match status" value="1"/>
</dbReference>
<evidence type="ECO:0000313" key="10">
    <source>
        <dbReference type="EMBL" id="KAK2716097.1"/>
    </source>
</evidence>
<feature type="active site" evidence="8">
    <location>
        <position position="203"/>
    </location>
</feature>
<dbReference type="Pfam" id="PF01841">
    <property type="entry name" value="Transglut_core"/>
    <property type="match status" value="1"/>
</dbReference>
<dbReference type="InterPro" id="IPR013783">
    <property type="entry name" value="Ig-like_fold"/>
</dbReference>
<keyword evidence="5" id="KW-0106">Calcium</keyword>
<comment type="similarity">
    <text evidence="2">Belongs to the transglutaminase superfamily. Transglutaminase family.</text>
</comment>
<evidence type="ECO:0000256" key="8">
    <source>
        <dbReference type="PIRSR" id="PIRSR000459-1"/>
    </source>
</evidence>
<dbReference type="InterPro" id="IPR036985">
    <property type="entry name" value="Transglutaminase-like_sf"/>
</dbReference>
<proteinExistence type="inferred from homology"/>
<dbReference type="EMBL" id="JAVRJZ010000012">
    <property type="protein sequence ID" value="KAK2716097.1"/>
    <property type="molecule type" value="Genomic_DNA"/>
</dbReference>
<dbReference type="InterPro" id="IPR002931">
    <property type="entry name" value="Transglutaminase-like"/>
</dbReference>
<evidence type="ECO:0000256" key="5">
    <source>
        <dbReference type="ARBA" id="ARBA00022837"/>
    </source>
</evidence>
<dbReference type="InterPro" id="IPR050779">
    <property type="entry name" value="Transglutaminase"/>
</dbReference>
<dbReference type="GO" id="GO:0046872">
    <property type="term" value="F:metal ion binding"/>
    <property type="evidence" value="ECO:0007669"/>
    <property type="project" value="UniProtKB-KW"/>
</dbReference>
<dbReference type="PROSITE" id="PS00547">
    <property type="entry name" value="TRANSGLUTAMINASES"/>
    <property type="match status" value="1"/>
</dbReference>
<dbReference type="SUPFAM" id="SSF54001">
    <property type="entry name" value="Cysteine proteinases"/>
    <property type="match status" value="1"/>
</dbReference>
<dbReference type="Gene3D" id="2.60.40.10">
    <property type="entry name" value="Immunoglobulins"/>
    <property type="match status" value="3"/>
</dbReference>
<keyword evidence="11" id="KW-1185">Reference proteome</keyword>
<dbReference type="SUPFAM" id="SSF49309">
    <property type="entry name" value="Transglutaminase, two C-terminal domains"/>
    <property type="match status" value="3"/>
</dbReference>
<dbReference type="SMART" id="SM00460">
    <property type="entry name" value="TGc"/>
    <property type="match status" value="1"/>
</dbReference>
<dbReference type="FunFam" id="3.90.260.10:FF:000001">
    <property type="entry name" value="Protein-glutamine gamma-glutamyltransferase 2"/>
    <property type="match status" value="1"/>
</dbReference>
<sequence length="796" mass="89785">MEDEDCRKEYILSDSGLIWQGTSSSLKQMAWNFSQFEELVLDCALYVINKVGRVPVHQRRDPVKIVRAISAAVNAQDDNGILVGNWTGDFVGGTPPTGWNGSMRILQKYFRTKEPVKFGQCWVFAGVTTTICRALGIPSRVITNFDSAHDTTASITVDVFVDGEGNPIKELCKDSVWNFHVWNEVWMERPDIGNGYGGWQVIDATPQERSADNSMFCCGPASVTAIRRGEVLKPYDGEFVFAMANADQVFWRYNENDTKMKLLGQDIDKIGQNISTKEVGRFERLDITQEYKPDDGSVEERKAVARALRTATNDKSRYYYNKAFYDVNFEISRIDNVVIGKPLRVLFTVVNKHETNSSDIVATLSLYSVLYTGIPSRLVKKETFSHTINPFSTSQLSAFVTISKEAKKKNELGVANAFAELADFPDKHLEISGSSLPDTSANSINSALSDLDTLKSNIRNDIEKEVREKAGLSNNPTHGHDKVLETLQNPLMKTLLEFVSFAIDLFNEFNCLFQTEDGLFYRTRQEAEELVRTFASSFMNLSYIRTFSNILELDEKNEPQYLPLRQVYLGMEAHDSMALLSCDPCVKQTELDLVYRAARDFYVEAIAQIKARFKFEDPIFEFTKVLDPKMELGFDVTYEEYADALTDQGLFKISLMGKVPNIDYEMFSQSDVRVRKPDVNFNGRALCQVNSHLVLEVSLENPLSVPLTKPRFSVEGPGMGPAQKIKLDDVIPVNGIAKGVVTLIPRTTGEKAIAGSFWCNELEDVKGMFHIKEFLSFKSQYFAFASGKWTEKTRNS</sequence>